<reference evidence="1" key="1">
    <citation type="submission" date="2018-06" db="EMBL/GenBank/DDBJ databases">
        <authorList>
            <consortium name="Pathogen Informatics"/>
            <person name="Doyle S."/>
        </authorList>
    </citation>
    <scope>NUCLEOTIDE SEQUENCE [LARGE SCALE GENOMIC DNA]</scope>
    <source>
        <strain evidence="1">NCTC13765</strain>
    </source>
</reference>
<keyword evidence="2" id="KW-1185">Reference proteome</keyword>
<dbReference type="Gene3D" id="1.10.10.10">
    <property type="entry name" value="Winged helix-like DNA-binding domain superfamily/Winged helix DNA-binding domain"/>
    <property type="match status" value="1"/>
</dbReference>
<proteinExistence type="predicted"/>
<dbReference type="InterPro" id="IPR036388">
    <property type="entry name" value="WH-like_DNA-bd_sf"/>
</dbReference>
<accession>A0A380L2M0</accession>
<dbReference type="EMBL" id="UHFR01000005">
    <property type="protein sequence ID" value="SUN76800.1"/>
    <property type="molecule type" value="Genomic_DNA"/>
</dbReference>
<protein>
    <submittedName>
        <fullName evidence="1">Virulence protein</fullName>
    </submittedName>
</protein>
<dbReference type="STRING" id="1123307.GCA_000380065_01315"/>
<dbReference type="PANTHER" id="PTHR35810">
    <property type="entry name" value="CYTOPLASMIC PROTEIN-RELATED"/>
    <property type="match status" value="1"/>
</dbReference>
<dbReference type="AlphaFoldDB" id="A0A380L2M0"/>
<evidence type="ECO:0000313" key="1">
    <source>
        <dbReference type="EMBL" id="SUN76800.1"/>
    </source>
</evidence>
<organism evidence="1 2">
    <name type="scientific">Streptococcus massiliensis</name>
    <dbReference type="NCBI Taxonomy" id="313439"/>
    <lineage>
        <taxon>Bacteria</taxon>
        <taxon>Bacillati</taxon>
        <taxon>Bacillota</taxon>
        <taxon>Bacilli</taxon>
        <taxon>Lactobacillales</taxon>
        <taxon>Streptococcaceae</taxon>
        <taxon>Streptococcus</taxon>
    </lineage>
</organism>
<evidence type="ECO:0000313" key="2">
    <source>
        <dbReference type="Proteomes" id="UP000254634"/>
    </source>
</evidence>
<dbReference type="Proteomes" id="UP000254634">
    <property type="component" value="Unassembled WGS sequence"/>
</dbReference>
<dbReference type="PANTHER" id="PTHR35810:SF1">
    <property type="entry name" value="CYTOPLASMIC PROTEIN"/>
    <property type="match status" value="1"/>
</dbReference>
<gene>
    <name evidence="1" type="ORF">NCTC13765_01300</name>
</gene>
<sequence>MDNDVIIYKTEDGKDSIELHLDNGTVWLTQQELAELFQTTKQNISKHIKAIFSDKELTEEARAWDNSPLSPKKATANPLLFCMVAIVLVK</sequence>
<name>A0A380L2M0_9STRE</name>